<proteinExistence type="inferred from homology"/>
<feature type="chain" id="PRO_5005283747" evidence="2">
    <location>
        <begin position="30"/>
        <end position="206"/>
    </location>
</feature>
<dbReference type="RefSeq" id="WP_048423210.1">
    <property type="nucleotide sequence ID" value="NZ_JYNU01000013.1"/>
</dbReference>
<dbReference type="Pfam" id="PF08547">
    <property type="entry name" value="CIA30"/>
    <property type="match status" value="1"/>
</dbReference>
<dbReference type="PROSITE" id="PS51257">
    <property type="entry name" value="PROKAR_LIPOPROTEIN"/>
    <property type="match status" value="1"/>
</dbReference>
<dbReference type="InterPro" id="IPR008979">
    <property type="entry name" value="Galactose-bd-like_sf"/>
</dbReference>
<sequence length="206" mass="21179" precursor="true">MVANRRWLSGVAIAVSALMLVACGQQASADEPTTATGVPLVSLIDVGNAGAVAGWTTVNDPVMGGKSTSRVAFSGGGLEFSGTLSLENNGGFASARSPQDPGIGQKAIGATALNVQATGDGKTYVLKAGVAGRPWSYIQRFRTDAGVARRYALPVESFEPVGMRLDPAPDAPRLLDPSTIDEVAVYILDKQQGPFAITITGIDATS</sequence>
<evidence type="ECO:0000256" key="2">
    <source>
        <dbReference type="SAM" id="SignalP"/>
    </source>
</evidence>
<name>A0A0J6W1S6_9MYCO</name>
<dbReference type="PANTHER" id="PTHR13194">
    <property type="entry name" value="COMPLEX I INTERMEDIATE-ASSOCIATED PROTEIN 30"/>
    <property type="match status" value="1"/>
</dbReference>
<evidence type="ECO:0000259" key="3">
    <source>
        <dbReference type="Pfam" id="PF08547"/>
    </source>
</evidence>
<feature type="domain" description="NADH:ubiquinone oxidoreductase intermediate-associated protein 30" evidence="3">
    <location>
        <begin position="51"/>
        <end position="199"/>
    </location>
</feature>
<comment type="caution">
    <text evidence="4">The sequence shown here is derived from an EMBL/GenBank/DDBJ whole genome shotgun (WGS) entry which is preliminary data.</text>
</comment>
<dbReference type="PANTHER" id="PTHR13194:SF19">
    <property type="entry name" value="NAD(P)-BINDING ROSSMANN-FOLD SUPERFAMILY PROTEIN"/>
    <property type="match status" value="1"/>
</dbReference>
<dbReference type="Proteomes" id="UP000036313">
    <property type="component" value="Unassembled WGS sequence"/>
</dbReference>
<dbReference type="SUPFAM" id="SSF49785">
    <property type="entry name" value="Galactose-binding domain-like"/>
    <property type="match status" value="1"/>
</dbReference>
<organism evidence="4 5">
    <name type="scientific">Mycolicibacterium obuense</name>
    <dbReference type="NCBI Taxonomy" id="1807"/>
    <lineage>
        <taxon>Bacteria</taxon>
        <taxon>Bacillati</taxon>
        <taxon>Actinomycetota</taxon>
        <taxon>Actinomycetes</taxon>
        <taxon>Mycobacteriales</taxon>
        <taxon>Mycobacteriaceae</taxon>
        <taxon>Mycolicibacterium</taxon>
    </lineage>
</organism>
<dbReference type="AlphaFoldDB" id="A0A0J6W1S6"/>
<reference evidence="4 5" key="1">
    <citation type="journal article" date="2015" name="Genome Biol. Evol.">
        <title>Characterization of Three Mycobacterium spp. with Potential Use in Bioremediation by Genome Sequencing and Comparative Genomics.</title>
        <authorList>
            <person name="Das S."/>
            <person name="Pettersson B.M."/>
            <person name="Behra P.R."/>
            <person name="Ramesh M."/>
            <person name="Dasgupta S."/>
            <person name="Bhattacharya A."/>
            <person name="Kirsebom L.A."/>
        </authorList>
    </citation>
    <scope>NUCLEOTIDE SEQUENCE [LARGE SCALE GENOMIC DNA]</scope>
    <source>
        <strain evidence="4 5">DSM 44075</strain>
    </source>
</reference>
<evidence type="ECO:0000313" key="5">
    <source>
        <dbReference type="Proteomes" id="UP000036313"/>
    </source>
</evidence>
<keyword evidence="2" id="KW-0732">Signal</keyword>
<feature type="signal peptide" evidence="2">
    <location>
        <begin position="1"/>
        <end position="29"/>
    </location>
</feature>
<evidence type="ECO:0000313" key="4">
    <source>
        <dbReference type="EMBL" id="KMO76354.1"/>
    </source>
</evidence>
<gene>
    <name evidence="4" type="ORF">MOBUDSM44075_02346</name>
</gene>
<comment type="similarity">
    <text evidence="1">Belongs to the CIA30 family.</text>
</comment>
<evidence type="ECO:0000256" key="1">
    <source>
        <dbReference type="ARBA" id="ARBA00007884"/>
    </source>
</evidence>
<dbReference type="PATRIC" id="fig|1807.14.peg.2367"/>
<dbReference type="InterPro" id="IPR013857">
    <property type="entry name" value="NADH-UbQ_OxRdtase-assoc_prot30"/>
</dbReference>
<accession>A0A0J6W1S6</accession>
<dbReference type="InterPro" id="IPR039131">
    <property type="entry name" value="NDUFAF1"/>
</dbReference>
<protein>
    <submittedName>
        <fullName evidence="4">Complex I intermediate-associated protein 30 (CIA30)</fullName>
    </submittedName>
</protein>
<dbReference type="EMBL" id="JYNU01000013">
    <property type="protein sequence ID" value="KMO76354.1"/>
    <property type="molecule type" value="Genomic_DNA"/>
</dbReference>